<keyword evidence="3" id="KW-1185">Reference proteome</keyword>
<keyword evidence="2" id="KW-0238">DNA-binding</keyword>
<reference evidence="2 3" key="1">
    <citation type="submission" date="2016-10" db="EMBL/GenBank/DDBJ databases">
        <authorList>
            <person name="de Groot N.N."/>
        </authorList>
    </citation>
    <scope>NUCLEOTIDE SEQUENCE [LARGE SCALE GENOMIC DNA]</scope>
    <source>
        <strain evidence="2 3">DSM 45317</strain>
    </source>
</reference>
<dbReference type="GO" id="GO:0003677">
    <property type="term" value="F:DNA binding"/>
    <property type="evidence" value="ECO:0007669"/>
    <property type="project" value="UniProtKB-KW"/>
</dbReference>
<gene>
    <name evidence="2" type="ORF">SAMN04488085_10459</name>
</gene>
<evidence type="ECO:0000259" key="1">
    <source>
        <dbReference type="PROSITE" id="PS50943"/>
    </source>
</evidence>
<organism evidence="2 3">
    <name type="scientific">Geodermatophilus ruber</name>
    <dbReference type="NCBI Taxonomy" id="504800"/>
    <lineage>
        <taxon>Bacteria</taxon>
        <taxon>Bacillati</taxon>
        <taxon>Actinomycetota</taxon>
        <taxon>Actinomycetes</taxon>
        <taxon>Geodermatophilales</taxon>
        <taxon>Geodermatophilaceae</taxon>
        <taxon>Geodermatophilus</taxon>
    </lineage>
</organism>
<protein>
    <submittedName>
        <fullName evidence="2">DNA-binding prophage protein</fullName>
    </submittedName>
</protein>
<evidence type="ECO:0000313" key="3">
    <source>
        <dbReference type="Proteomes" id="UP000199152"/>
    </source>
</evidence>
<dbReference type="InterPro" id="IPR001387">
    <property type="entry name" value="Cro/C1-type_HTH"/>
</dbReference>
<proteinExistence type="predicted"/>
<dbReference type="EMBL" id="FOSW01000004">
    <property type="protein sequence ID" value="SFK85692.1"/>
    <property type="molecule type" value="Genomic_DNA"/>
</dbReference>
<name>A0A1I4CWR3_9ACTN</name>
<accession>A0A1I4CWR3</accession>
<dbReference type="CDD" id="cd00093">
    <property type="entry name" value="HTH_XRE"/>
    <property type="match status" value="1"/>
</dbReference>
<dbReference type="InterPro" id="IPR010982">
    <property type="entry name" value="Lambda_DNA-bd_dom_sf"/>
</dbReference>
<dbReference type="PROSITE" id="PS50943">
    <property type="entry name" value="HTH_CROC1"/>
    <property type="match status" value="1"/>
</dbReference>
<dbReference type="Gene3D" id="1.10.260.40">
    <property type="entry name" value="lambda repressor-like DNA-binding domains"/>
    <property type="match status" value="1"/>
</dbReference>
<sequence length="82" mass="8783">MTFDDVPDEGLRAACVLVQDVAAALLAQLEDGKLAEVSKRELARRAGVGQATLWPLLAGTLWPRIDTLMRVAQAAGLRISVL</sequence>
<dbReference type="AlphaFoldDB" id="A0A1I4CWR3"/>
<dbReference type="InParanoid" id="A0A1I4CWR3"/>
<evidence type="ECO:0000313" key="2">
    <source>
        <dbReference type="EMBL" id="SFK85692.1"/>
    </source>
</evidence>
<dbReference type="SUPFAM" id="SSF47413">
    <property type="entry name" value="lambda repressor-like DNA-binding domains"/>
    <property type="match status" value="1"/>
</dbReference>
<feature type="domain" description="HTH cro/C1-type" evidence="1">
    <location>
        <begin position="38"/>
        <end position="82"/>
    </location>
</feature>
<dbReference type="Proteomes" id="UP000199152">
    <property type="component" value="Unassembled WGS sequence"/>
</dbReference>